<keyword evidence="1" id="KW-0805">Transcription regulation</keyword>
<dbReference type="GO" id="GO:0003700">
    <property type="term" value="F:DNA-binding transcription factor activity"/>
    <property type="evidence" value="ECO:0007669"/>
    <property type="project" value="InterPro"/>
</dbReference>
<feature type="domain" description="HTH gntR-type" evidence="4">
    <location>
        <begin position="12"/>
        <end position="79"/>
    </location>
</feature>
<dbReference type="Pfam" id="PF07729">
    <property type="entry name" value="FCD"/>
    <property type="match status" value="1"/>
</dbReference>
<dbReference type="GO" id="GO:0003677">
    <property type="term" value="F:DNA binding"/>
    <property type="evidence" value="ECO:0007669"/>
    <property type="project" value="UniProtKB-KW"/>
</dbReference>
<accession>A0A2A2GH66</accession>
<dbReference type="Gene3D" id="1.10.10.10">
    <property type="entry name" value="Winged helix-like DNA-binding domain superfamily/Winged helix DNA-binding domain"/>
    <property type="match status" value="1"/>
</dbReference>
<evidence type="ECO:0000256" key="3">
    <source>
        <dbReference type="ARBA" id="ARBA00023163"/>
    </source>
</evidence>
<dbReference type="Gene3D" id="1.20.120.530">
    <property type="entry name" value="GntR ligand-binding domain-like"/>
    <property type="match status" value="1"/>
</dbReference>
<dbReference type="EMBL" id="NSJZ01000018">
    <property type="protein sequence ID" value="PAU96195.1"/>
    <property type="molecule type" value="Genomic_DNA"/>
</dbReference>
<keyword evidence="2" id="KW-0238">DNA-binding</keyword>
<reference evidence="5 6" key="1">
    <citation type="submission" date="2017-09" db="EMBL/GenBank/DDBJ databases">
        <title>Paracoccus alkalisoli sp. nov., isolated from saline alkaline soil.</title>
        <authorList>
            <person name="Dong X."/>
            <person name="Zhang G."/>
        </authorList>
    </citation>
    <scope>NUCLEOTIDE SEQUENCE [LARGE SCALE GENOMIC DNA]</scope>
    <source>
        <strain evidence="5 6">WN007</strain>
    </source>
</reference>
<comment type="caution">
    <text evidence="5">The sequence shown here is derived from an EMBL/GenBank/DDBJ whole genome shotgun (WGS) entry which is preliminary data.</text>
</comment>
<keyword evidence="3" id="KW-0804">Transcription</keyword>
<dbReference type="PANTHER" id="PTHR43537:SF45">
    <property type="entry name" value="GNTR FAMILY REGULATORY PROTEIN"/>
    <property type="match status" value="1"/>
</dbReference>
<dbReference type="InterPro" id="IPR036390">
    <property type="entry name" value="WH_DNA-bd_sf"/>
</dbReference>
<name>A0A2A2GH66_9RHOB</name>
<proteinExistence type="predicted"/>
<evidence type="ECO:0000256" key="2">
    <source>
        <dbReference type="ARBA" id="ARBA00023125"/>
    </source>
</evidence>
<dbReference type="CDD" id="cd07377">
    <property type="entry name" value="WHTH_GntR"/>
    <property type="match status" value="1"/>
</dbReference>
<organism evidence="5 6">
    <name type="scientific">Paracoccus salipaludis</name>
    <dbReference type="NCBI Taxonomy" id="2032623"/>
    <lineage>
        <taxon>Bacteria</taxon>
        <taxon>Pseudomonadati</taxon>
        <taxon>Pseudomonadota</taxon>
        <taxon>Alphaproteobacteria</taxon>
        <taxon>Rhodobacterales</taxon>
        <taxon>Paracoccaceae</taxon>
        <taxon>Paracoccus</taxon>
    </lineage>
</organism>
<dbReference type="OrthoDB" id="7834120at2"/>
<sequence>MERMNTAMRQRRSRSDEIYDALRQMIVTAQLPPGAALVERDLCTLFSASRTPLREAVLRLAGHGLVTVAPQHGTFVASLSPRMVRLAHFLRENLELPVISQLAAQGTPDLRAARATIIEQKLAEARDDSAAFILLDDRFHQALFDAAGLPEVWDVIRAKKAHLDRIAFGQEQRRGFATAIAQHEQILNAIEIGDTQAAVRCARDHVAAPLAYLEELQSETDAQSAAVGS</sequence>
<dbReference type="SUPFAM" id="SSF48008">
    <property type="entry name" value="GntR ligand-binding domain-like"/>
    <property type="match status" value="1"/>
</dbReference>
<evidence type="ECO:0000313" key="6">
    <source>
        <dbReference type="Proteomes" id="UP000218023"/>
    </source>
</evidence>
<gene>
    <name evidence="5" type="ORF">CK240_14870</name>
</gene>
<dbReference type="Pfam" id="PF00392">
    <property type="entry name" value="GntR"/>
    <property type="match status" value="1"/>
</dbReference>
<evidence type="ECO:0000256" key="1">
    <source>
        <dbReference type="ARBA" id="ARBA00023015"/>
    </source>
</evidence>
<dbReference type="Proteomes" id="UP000218023">
    <property type="component" value="Unassembled WGS sequence"/>
</dbReference>
<dbReference type="PROSITE" id="PS50949">
    <property type="entry name" value="HTH_GNTR"/>
    <property type="match status" value="1"/>
</dbReference>
<protein>
    <submittedName>
        <fullName evidence="5">GntR family transcriptional regulator</fullName>
    </submittedName>
</protein>
<evidence type="ECO:0000313" key="5">
    <source>
        <dbReference type="EMBL" id="PAU96195.1"/>
    </source>
</evidence>
<dbReference type="SMART" id="SM00345">
    <property type="entry name" value="HTH_GNTR"/>
    <property type="match status" value="1"/>
</dbReference>
<dbReference type="InterPro" id="IPR011711">
    <property type="entry name" value="GntR_C"/>
</dbReference>
<dbReference type="InterPro" id="IPR000524">
    <property type="entry name" value="Tscrpt_reg_HTH_GntR"/>
</dbReference>
<dbReference type="PANTHER" id="PTHR43537">
    <property type="entry name" value="TRANSCRIPTIONAL REGULATOR, GNTR FAMILY"/>
    <property type="match status" value="1"/>
</dbReference>
<dbReference type="SMART" id="SM00895">
    <property type="entry name" value="FCD"/>
    <property type="match status" value="1"/>
</dbReference>
<dbReference type="InterPro" id="IPR008920">
    <property type="entry name" value="TF_FadR/GntR_C"/>
</dbReference>
<dbReference type="AlphaFoldDB" id="A0A2A2GH66"/>
<dbReference type="SUPFAM" id="SSF46785">
    <property type="entry name" value="Winged helix' DNA-binding domain"/>
    <property type="match status" value="1"/>
</dbReference>
<dbReference type="InterPro" id="IPR036388">
    <property type="entry name" value="WH-like_DNA-bd_sf"/>
</dbReference>
<evidence type="ECO:0000259" key="4">
    <source>
        <dbReference type="PROSITE" id="PS50949"/>
    </source>
</evidence>
<keyword evidence="6" id="KW-1185">Reference proteome</keyword>